<protein>
    <submittedName>
        <fullName evidence="2">3-hydroxyacyl-ACP dehydratase</fullName>
    </submittedName>
</protein>
<gene>
    <name evidence="2" type="ORF">RND61_09885</name>
</gene>
<name>A0ABU3QHY6_9ACTN</name>
<dbReference type="SUPFAM" id="SSF54637">
    <property type="entry name" value="Thioesterase/thiol ester dehydrase-isomerase"/>
    <property type="match status" value="3"/>
</dbReference>
<feature type="region of interest" description="Disordered" evidence="1">
    <location>
        <begin position="66"/>
        <end position="97"/>
    </location>
</feature>
<feature type="region of interest" description="Disordered" evidence="1">
    <location>
        <begin position="1"/>
        <end position="26"/>
    </location>
</feature>
<sequence length="760" mass="80916">MDEIAFEGTPLPAEPPLAGGRAVDPPPSAPALRLAAQVQRAHAAVLTAHQAVEDWQVARAVRTGRVPATAPGPAPAPGLAPGPAPGYGFGPAHGSTEPGPAPGYGTAGALAALARAVRSAGAAPAPGRLTVTWHGEAPEDAAALQAVRQDDGWQVRDGTRPVVTVGPYADAVWPRRPVPRFPADPRPLARTSVRRLAAADLAAFAAGDIAAVLGPGFDQGHLPPDALPAKEPFRLLTAVTGIDPRGGGYGQGSLRAVLRLPDDDPGHLWSHLVAAAAEALRAHALHSGLHLCLPGARAVPLTGAPLLVEVVGAAGGELDMDAEITATGMVDRPFLVADCVFHARGRTVARLRDIGITLREGRGADLSVRYGRPSCRRSPGGAPVLAHELHAVHTAEGRPELFVAVPDGGTVTARVRPRLPRGDMRMLDRGMSGEGEWQAYRPGSRGVFEYDVPEDPWYLRECGGSVPALALMEIALQPAGAFSALLGAAGEYPDQDLRCRNLDGRMRLLREVELPGTTVEQHVVLRSHSRLPGGLLHRYDLELRSGGAPLCTAEAAHGLFTPELMALQQGLDGGRYVPSWLEVHGPAGRTVRRMDLRDDERLGRGRLALLEDVVLVPDGGEHGAGYVLCDKPVRPDDWFFDHHFFQDPVMPGSAGVQMLFQAVHALALHTGLVDHLVRPRCAVAVGEELSWSYRGQVLREHERVRGEVHVRRVHRHATGVRLHADGSVWRDALRVYRVRNIAVDLIGREPGGHEAQEVPA</sequence>
<proteinExistence type="predicted"/>
<dbReference type="Pfam" id="PF07977">
    <property type="entry name" value="FabA"/>
    <property type="match status" value="1"/>
</dbReference>
<dbReference type="RefSeq" id="WP_315877462.1">
    <property type="nucleotide sequence ID" value="NZ_JAWCTQ010000009.1"/>
</dbReference>
<evidence type="ECO:0000313" key="3">
    <source>
        <dbReference type="Proteomes" id="UP001250181"/>
    </source>
</evidence>
<dbReference type="InterPro" id="IPR013114">
    <property type="entry name" value="FabA_FabZ"/>
</dbReference>
<dbReference type="EMBL" id="JAWCTQ010000009">
    <property type="protein sequence ID" value="MDT9682377.1"/>
    <property type="molecule type" value="Genomic_DNA"/>
</dbReference>
<dbReference type="InterPro" id="IPR029069">
    <property type="entry name" value="HotDog_dom_sf"/>
</dbReference>
<reference evidence="2 3" key="1">
    <citation type="submission" date="2023-09" db="EMBL/GenBank/DDBJ databases">
        <title>Streptomyces sp. nov.: A antagonism against Alternaria gaisen Producing Streptochlin, Isolated from Tamarix root soil.</title>
        <authorList>
            <person name="Chen Y."/>
        </authorList>
    </citation>
    <scope>NUCLEOTIDE SEQUENCE [LARGE SCALE GENOMIC DNA]</scope>
    <source>
        <strain evidence="2 3">TRM76323</strain>
    </source>
</reference>
<dbReference type="Gene3D" id="3.10.129.10">
    <property type="entry name" value="Hotdog Thioesterase"/>
    <property type="match status" value="3"/>
</dbReference>
<organism evidence="2 3">
    <name type="scientific">Streptomyces tamarix</name>
    <dbReference type="NCBI Taxonomy" id="3078565"/>
    <lineage>
        <taxon>Bacteria</taxon>
        <taxon>Bacillati</taxon>
        <taxon>Actinomycetota</taxon>
        <taxon>Actinomycetes</taxon>
        <taxon>Kitasatosporales</taxon>
        <taxon>Streptomycetaceae</taxon>
        <taxon>Streptomyces</taxon>
    </lineage>
</organism>
<evidence type="ECO:0000256" key="1">
    <source>
        <dbReference type="SAM" id="MobiDB-lite"/>
    </source>
</evidence>
<feature type="compositionally biased region" description="Pro residues" evidence="1">
    <location>
        <begin position="70"/>
        <end position="84"/>
    </location>
</feature>
<evidence type="ECO:0000313" key="2">
    <source>
        <dbReference type="EMBL" id="MDT9682377.1"/>
    </source>
</evidence>
<comment type="caution">
    <text evidence="2">The sequence shown here is derived from an EMBL/GenBank/DDBJ whole genome shotgun (WGS) entry which is preliminary data.</text>
</comment>
<dbReference type="Proteomes" id="UP001250181">
    <property type="component" value="Unassembled WGS sequence"/>
</dbReference>
<accession>A0ABU3QHY6</accession>
<keyword evidence="3" id="KW-1185">Reference proteome</keyword>